<dbReference type="Proteomes" id="UP000186785">
    <property type="component" value="Unassembled WGS sequence"/>
</dbReference>
<dbReference type="InterPro" id="IPR035516">
    <property type="entry name" value="Gyrase/topoIV_suA_C"/>
</dbReference>
<evidence type="ECO:0000256" key="4">
    <source>
        <dbReference type="ARBA" id="ARBA00022840"/>
    </source>
</evidence>
<feature type="short sequence motif" description="GyrA-box" evidence="9">
    <location>
        <begin position="544"/>
        <end position="550"/>
    </location>
</feature>
<comment type="function">
    <text evidence="9">A type II topoisomerase that negatively supercoils closed circular double-stranded (ds) DNA in an ATP-dependent manner to modulate DNA topology and maintain chromosomes in an underwound state. Negative supercoiling favors strand separation, and DNA replication, transcription, recombination and repair, all of which involve strand separation. Also able to catalyze the interconversion of other topological isomers of dsDNA rings, including catenanes and knotted rings. Type II topoisomerases break and join 2 DNA strands simultaneously in an ATP-dependent manner.</text>
</comment>
<feature type="compositionally biased region" description="Low complexity" evidence="11">
    <location>
        <begin position="847"/>
        <end position="862"/>
    </location>
</feature>
<feature type="domain" description="Topo IIA-type catalytic" evidence="12">
    <location>
        <begin position="49"/>
        <end position="517"/>
    </location>
</feature>
<evidence type="ECO:0000256" key="8">
    <source>
        <dbReference type="ARBA" id="ARBA00063644"/>
    </source>
</evidence>
<keyword evidence="7 9" id="KW-0413">Isomerase</keyword>
<dbReference type="InterPro" id="IPR002205">
    <property type="entry name" value="Topo_IIA_dom_A"/>
</dbReference>
<evidence type="ECO:0000313" key="14">
    <source>
        <dbReference type="Proteomes" id="UP000186785"/>
    </source>
</evidence>
<dbReference type="SUPFAM" id="SSF101904">
    <property type="entry name" value="GyrA/ParC C-terminal domain-like"/>
    <property type="match status" value="1"/>
</dbReference>
<name>A0A1Q5PPI3_9ACTO</name>
<dbReference type="GO" id="GO:0034335">
    <property type="term" value="F:DNA negative supercoiling activity"/>
    <property type="evidence" value="ECO:0007669"/>
    <property type="project" value="UniProtKB-ARBA"/>
</dbReference>
<dbReference type="STRING" id="1921764.BSR28_02305"/>
<dbReference type="SMART" id="SM00434">
    <property type="entry name" value="TOP4c"/>
    <property type="match status" value="1"/>
</dbReference>
<evidence type="ECO:0000256" key="3">
    <source>
        <dbReference type="ARBA" id="ARBA00022741"/>
    </source>
</evidence>
<evidence type="ECO:0000256" key="1">
    <source>
        <dbReference type="ARBA" id="ARBA00000185"/>
    </source>
</evidence>
<dbReference type="InterPro" id="IPR005743">
    <property type="entry name" value="GyrA"/>
</dbReference>
<sequence>MSDFEDLPEVAPQELKAFNHGRIDPVELESEMQKSYLDYAMSVIVGRALPDVRDGLKPVHRRVLYAMYDGGYRPSSSFSKCARVVGDVMGHYHPHGDSAIYDALARLVQPWSMRYPLVAGQGNFGSPGNLGPAAPRYTECKMAPLAMEMVRDIDEETVDFVDNYDGHTTEPSVLPARFPNLLVNGSEGIAVGMATRIPPHNLREVAEGVQWFLENPEASKTELLDALLARVKGPDFPTGATILGRRGIEEAYRTGRGSIVQRAVVNVEEINNRQCLVVTELPYQVNPDNLAAKIAQLVKDGQIQGIADIRDESSDRSGQRLVIVLKRDAVAKVVLNNLYKRTQLQDSFPANMLALVDGVPRTLSLDGFIRHWVNHQMDVISRRTAFRLRKAEERLHILIGYLKALDALDEVIALIRRSPTTDDAKRGLMELLDIDEVQADAILAMQLRRLAALERQKIVDEHAELEAKVKDYHDILARPERQRQIVSEELKVIVDKYGDERRTTILPFDGEMSEEDLIPEEDVVVTITHGGYVKRTRTDNYRSQKRGGKGVRGASLRDDDVVEHFFATTTHHWLLFFTNLGRVYRVKAYELPEGGRDAKGQHVANVLAFQPGEEIAQVMALRDYEQAQYLVLATKSGLVKKTRLSEYDSPRSAGLIAINLREDEDGKPDELVSAVLADDDSHLLLVSRQGMSIRFEANDDTLRPMGRATSGVRGMKFRDGDALLAMVVAHDEADLFTVTEGGFAKRTQLDQYRVQGRGGFGIKVAKIVEDRGDLVGALVVTETDEVLTIMEGGKIVRSAVSDVSQTGRSTQGVTFVRMDQGDRVTAVALNVERELEDEAAETEGEATPEASSEAQETSAEAQVSDQEDQNPETEDNE</sequence>
<dbReference type="FunFam" id="3.30.1360.40:FF:000002">
    <property type="entry name" value="DNA gyrase subunit A"/>
    <property type="match status" value="1"/>
</dbReference>
<organism evidence="13 14">
    <name type="scientific">Boudabousia liubingyangii</name>
    <dbReference type="NCBI Taxonomy" id="1921764"/>
    <lineage>
        <taxon>Bacteria</taxon>
        <taxon>Bacillati</taxon>
        <taxon>Actinomycetota</taxon>
        <taxon>Actinomycetes</taxon>
        <taxon>Actinomycetales</taxon>
        <taxon>Actinomycetaceae</taxon>
        <taxon>Boudabousia</taxon>
    </lineage>
</organism>
<evidence type="ECO:0000259" key="12">
    <source>
        <dbReference type="PROSITE" id="PS52040"/>
    </source>
</evidence>
<keyword evidence="5 9" id="KW-0799">Topoisomerase</keyword>
<accession>A0A1Q5PPI3</accession>
<dbReference type="EC" id="5.6.2.2" evidence="9"/>
<dbReference type="InterPro" id="IPR006691">
    <property type="entry name" value="GyrA/parC_rep"/>
</dbReference>
<dbReference type="GO" id="GO:0009330">
    <property type="term" value="C:DNA topoisomerase type II (double strand cut, ATP-hydrolyzing) complex"/>
    <property type="evidence" value="ECO:0007669"/>
    <property type="project" value="TreeGrafter"/>
</dbReference>
<dbReference type="GO" id="GO:0003677">
    <property type="term" value="F:DNA binding"/>
    <property type="evidence" value="ECO:0007669"/>
    <property type="project" value="UniProtKB-UniRule"/>
</dbReference>
<comment type="similarity">
    <text evidence="2 9">Belongs to the type II topoisomerase GyrA/ParC subunit family.</text>
</comment>
<evidence type="ECO:0000256" key="11">
    <source>
        <dbReference type="SAM" id="MobiDB-lite"/>
    </source>
</evidence>
<dbReference type="Pfam" id="PF03989">
    <property type="entry name" value="DNA_gyraseA_C"/>
    <property type="match status" value="6"/>
</dbReference>
<keyword evidence="9" id="KW-0963">Cytoplasm</keyword>
<feature type="compositionally biased region" description="Acidic residues" evidence="11">
    <location>
        <begin position="834"/>
        <end position="846"/>
    </location>
</feature>
<dbReference type="GO" id="GO:0006261">
    <property type="term" value="P:DNA-templated DNA replication"/>
    <property type="evidence" value="ECO:0007669"/>
    <property type="project" value="UniProtKB-UniRule"/>
</dbReference>
<keyword evidence="6 9" id="KW-0238">DNA-binding</keyword>
<dbReference type="EMBL" id="MQSV01000001">
    <property type="protein sequence ID" value="OKL49426.1"/>
    <property type="molecule type" value="Genomic_DNA"/>
</dbReference>
<dbReference type="AlphaFoldDB" id="A0A1Q5PPI3"/>
<dbReference type="Gene3D" id="3.30.1360.40">
    <property type="match status" value="1"/>
</dbReference>
<evidence type="ECO:0000313" key="13">
    <source>
        <dbReference type="EMBL" id="OKL49426.1"/>
    </source>
</evidence>
<dbReference type="Gene3D" id="1.10.268.10">
    <property type="entry name" value="Topoisomerase, domain 3"/>
    <property type="match status" value="1"/>
</dbReference>
<evidence type="ECO:0000256" key="6">
    <source>
        <dbReference type="ARBA" id="ARBA00023125"/>
    </source>
</evidence>
<dbReference type="GO" id="GO:0005524">
    <property type="term" value="F:ATP binding"/>
    <property type="evidence" value="ECO:0007669"/>
    <property type="project" value="UniProtKB-UniRule"/>
</dbReference>
<dbReference type="GO" id="GO:0006265">
    <property type="term" value="P:DNA topological change"/>
    <property type="evidence" value="ECO:0007669"/>
    <property type="project" value="UniProtKB-UniRule"/>
</dbReference>
<dbReference type="NCBIfam" id="NF004043">
    <property type="entry name" value="PRK05560.1"/>
    <property type="match status" value="1"/>
</dbReference>
<dbReference type="GO" id="GO:0005737">
    <property type="term" value="C:cytoplasm"/>
    <property type="evidence" value="ECO:0007669"/>
    <property type="project" value="UniProtKB-SubCell"/>
</dbReference>
<dbReference type="Gene3D" id="3.90.199.10">
    <property type="entry name" value="Topoisomerase II, domain 5"/>
    <property type="match status" value="1"/>
</dbReference>
<comment type="subunit">
    <text evidence="8">Heterotetramer composed of ParC and ParE.</text>
</comment>
<reference evidence="13 14" key="1">
    <citation type="submission" date="2016-11" db="EMBL/GenBank/DDBJ databases">
        <title>Actinomyces gypaetusis sp. nov. isolated from the vulture Gypaetus barbatus in Qinghai Tibet Plateau China.</title>
        <authorList>
            <person name="Meng X."/>
        </authorList>
    </citation>
    <scope>NUCLEOTIDE SEQUENCE [LARGE SCALE GENOMIC DNA]</scope>
    <source>
        <strain evidence="13 14">VUL4_2</strain>
    </source>
</reference>
<dbReference type="FunFam" id="1.10.268.10:FF:000001">
    <property type="entry name" value="DNA gyrase subunit A"/>
    <property type="match status" value="1"/>
</dbReference>
<dbReference type="Pfam" id="PF00521">
    <property type="entry name" value="DNA_topoisoIV"/>
    <property type="match status" value="1"/>
</dbReference>
<evidence type="ECO:0000256" key="7">
    <source>
        <dbReference type="ARBA" id="ARBA00023235"/>
    </source>
</evidence>
<dbReference type="Gene3D" id="2.120.10.90">
    <property type="entry name" value="DNA gyrase/topoisomerase IV, subunit A, C-terminal"/>
    <property type="match status" value="1"/>
</dbReference>
<proteinExistence type="inferred from homology"/>
<keyword evidence="4 9" id="KW-0067">ATP-binding</keyword>
<keyword evidence="14" id="KW-1185">Reference proteome</keyword>
<dbReference type="InterPro" id="IPR013758">
    <property type="entry name" value="Topo_IIA_A/C_ab"/>
</dbReference>
<dbReference type="NCBIfam" id="NF004044">
    <property type="entry name" value="PRK05561.1"/>
    <property type="match status" value="1"/>
</dbReference>
<comment type="catalytic activity">
    <reaction evidence="1 9 10">
        <text>ATP-dependent breakage, passage and rejoining of double-stranded DNA.</text>
        <dbReference type="EC" id="5.6.2.2"/>
    </reaction>
</comment>
<feature type="region of interest" description="Disordered" evidence="11">
    <location>
        <begin position="832"/>
        <end position="877"/>
    </location>
</feature>
<dbReference type="PANTHER" id="PTHR43493:SF5">
    <property type="entry name" value="DNA GYRASE SUBUNIT A, CHLOROPLASTIC_MITOCHONDRIAL"/>
    <property type="match status" value="1"/>
</dbReference>
<dbReference type="SUPFAM" id="SSF56719">
    <property type="entry name" value="Type II DNA topoisomerase"/>
    <property type="match status" value="1"/>
</dbReference>
<comment type="caution">
    <text evidence="13">The sequence shown here is derived from an EMBL/GenBank/DDBJ whole genome shotgun (WGS) entry which is preliminary data.</text>
</comment>
<gene>
    <name evidence="9" type="primary">gyrA</name>
    <name evidence="13" type="ORF">BSR29_00175</name>
</gene>
<protein>
    <recommendedName>
        <fullName evidence="9">DNA gyrase subunit A</fullName>
        <ecNumber evidence="9">5.6.2.2</ecNumber>
    </recommendedName>
</protein>
<dbReference type="InterPro" id="IPR013757">
    <property type="entry name" value="Topo_IIA_A_a_sf"/>
</dbReference>
<dbReference type="InterPro" id="IPR050220">
    <property type="entry name" value="Type_II_DNA_Topoisomerases"/>
</dbReference>
<dbReference type="FunFam" id="2.120.10.90:FF:000005">
    <property type="entry name" value="DNA topoisomerase 4 subunit A"/>
    <property type="match status" value="1"/>
</dbReference>
<feature type="active site" description="O-(5'-phospho-DNA)-tyrosine intermediate" evidence="9 10">
    <location>
        <position position="137"/>
    </location>
</feature>
<feature type="compositionally biased region" description="Acidic residues" evidence="11">
    <location>
        <begin position="865"/>
        <end position="877"/>
    </location>
</feature>
<comment type="subunit">
    <text evidence="9">Heterotetramer, composed of two GyrA and two GyrB chains. In the heterotetramer, GyrA contains the active site tyrosine that forms a transient covalent intermediate with DNA, while GyrB binds cofactors and catalyzes ATP hydrolysis.</text>
</comment>
<dbReference type="InterPro" id="IPR013760">
    <property type="entry name" value="Topo_IIA-like_dom_sf"/>
</dbReference>
<comment type="subcellular location">
    <subcellularLocation>
        <location evidence="9">Cytoplasm</location>
    </subcellularLocation>
</comment>
<dbReference type="CDD" id="cd00187">
    <property type="entry name" value="TOP4c"/>
    <property type="match status" value="1"/>
</dbReference>
<dbReference type="NCBIfam" id="TIGR01063">
    <property type="entry name" value="gyrA"/>
    <property type="match status" value="1"/>
</dbReference>
<comment type="miscellaneous">
    <text evidence="9">Few gyrases are as efficient as E.coli at forming negative supercoils. Not all organisms have 2 type II topoisomerases; in organisms with a single type II topoisomerase this enzyme also has to decatenate newly replicated chromosomes.</text>
</comment>
<evidence type="ECO:0000256" key="9">
    <source>
        <dbReference type="HAMAP-Rule" id="MF_01897"/>
    </source>
</evidence>
<dbReference type="HAMAP" id="MF_01897">
    <property type="entry name" value="GyrA"/>
    <property type="match status" value="1"/>
</dbReference>
<dbReference type="PANTHER" id="PTHR43493">
    <property type="entry name" value="DNA GYRASE/TOPOISOMERASE SUBUNIT A"/>
    <property type="match status" value="1"/>
</dbReference>
<keyword evidence="3 9" id="KW-0547">Nucleotide-binding</keyword>
<evidence type="ECO:0000256" key="2">
    <source>
        <dbReference type="ARBA" id="ARBA00008263"/>
    </source>
</evidence>
<evidence type="ECO:0000256" key="10">
    <source>
        <dbReference type="PROSITE-ProRule" id="PRU01384"/>
    </source>
</evidence>
<evidence type="ECO:0000256" key="5">
    <source>
        <dbReference type="ARBA" id="ARBA00023029"/>
    </source>
</evidence>
<dbReference type="PROSITE" id="PS52040">
    <property type="entry name" value="TOPO_IIA"/>
    <property type="match status" value="1"/>
</dbReference>
<dbReference type="GO" id="GO:0005694">
    <property type="term" value="C:chromosome"/>
    <property type="evidence" value="ECO:0007669"/>
    <property type="project" value="InterPro"/>
</dbReference>